<keyword evidence="1" id="KW-0812">Transmembrane</keyword>
<gene>
    <name evidence="2" type="ORF">SJPD1_2385</name>
</gene>
<dbReference type="AlphaFoldDB" id="A0A290HGY7"/>
<name>A0A290HGY7_9BACT</name>
<keyword evidence="1" id="KW-0472">Membrane</keyword>
<feature type="transmembrane region" description="Helical" evidence="1">
    <location>
        <begin position="190"/>
        <end position="208"/>
    </location>
</feature>
<evidence type="ECO:0000256" key="1">
    <source>
        <dbReference type="SAM" id="Phobius"/>
    </source>
</evidence>
<organism evidence="2 3">
    <name type="scientific">Sulfurospirillum diekertiae</name>
    <dbReference type="NCBI Taxonomy" id="1854492"/>
    <lineage>
        <taxon>Bacteria</taxon>
        <taxon>Pseudomonadati</taxon>
        <taxon>Campylobacterota</taxon>
        <taxon>Epsilonproteobacteria</taxon>
        <taxon>Campylobacterales</taxon>
        <taxon>Sulfurospirillaceae</taxon>
        <taxon>Sulfurospirillum</taxon>
    </lineage>
</organism>
<reference evidence="3" key="1">
    <citation type="submission" date="2017-09" db="EMBL/GenBank/DDBJ databases">
        <title>The complete genome of Sulfurospirillum sp. JPD-1.</title>
        <authorList>
            <person name="Goris T."/>
        </authorList>
    </citation>
    <scope>NUCLEOTIDE SEQUENCE [LARGE SCALE GENOMIC DNA]</scope>
    <source>
        <strain evidence="3">JPD-1</strain>
    </source>
</reference>
<protein>
    <submittedName>
        <fullName evidence="2">Membrane protein</fullName>
    </submittedName>
</protein>
<evidence type="ECO:0000313" key="2">
    <source>
        <dbReference type="EMBL" id="ATB70481.1"/>
    </source>
</evidence>
<sequence>MGCINATPFVHRLMKNLLHVKAKKLWLLCFLAFFPVLIFAKEFVIYDDSLEERTAQKIEEMGSELFAKSGVKVILIAKKSGEGENILAYEQNFAKNLTTPYVLLTLFQAEKKVDVYQSAGLEKEFDREALLSPLPWNGTIIPLLTSKKNEVSVGPALLNGYAELVEEIAAYRKIELESAIGSANKITINIVRLLIYGFMAIVVILIIYKRIKSRGQSEK</sequence>
<evidence type="ECO:0000313" key="3">
    <source>
        <dbReference type="Proteomes" id="UP000217349"/>
    </source>
</evidence>
<dbReference type="Proteomes" id="UP000217349">
    <property type="component" value="Chromosome"/>
</dbReference>
<proteinExistence type="predicted"/>
<dbReference type="EMBL" id="CP023275">
    <property type="protein sequence ID" value="ATB70481.1"/>
    <property type="molecule type" value="Genomic_DNA"/>
</dbReference>
<keyword evidence="1" id="KW-1133">Transmembrane helix</keyword>
<accession>A0A290HGY7</accession>
<dbReference type="RefSeq" id="WP_226372199.1">
    <property type="nucleotide sequence ID" value="NZ_CP023275.1"/>
</dbReference>
<dbReference type="KEGG" id="sulj:SJPD1_2385"/>